<reference evidence="4 5" key="2">
    <citation type="journal article" date="2014" name="J. Gen. Appl. Microbiol.">
        <title>The early diverging ascomycetous budding yeast Saitoella complicata has three histone deacetylases belonging to the Clr6, Hos2, and Rpd3 lineages.</title>
        <authorList>
            <person name="Nishida H."/>
            <person name="Matsumoto T."/>
            <person name="Kondo S."/>
            <person name="Hamamoto M."/>
            <person name="Yoshikawa H."/>
        </authorList>
    </citation>
    <scope>NUCLEOTIDE SEQUENCE [LARGE SCALE GENOMIC DNA]</scope>
    <source>
        <strain evidence="4 5">NRRL Y-17804</strain>
    </source>
</reference>
<evidence type="ECO:0000313" key="4">
    <source>
        <dbReference type="EMBL" id="GAO47532.1"/>
    </source>
</evidence>
<comment type="caution">
    <text evidence="4">The sequence shown here is derived from an EMBL/GenBank/DDBJ whole genome shotgun (WGS) entry which is preliminary data.</text>
</comment>
<dbReference type="RefSeq" id="XP_019023697.1">
    <property type="nucleotide sequence ID" value="XM_019170710.1"/>
</dbReference>
<dbReference type="AlphaFoldDB" id="A0A0E9NCD9"/>
<reference evidence="4 5" key="1">
    <citation type="journal article" date="2011" name="J. Gen. Appl. Microbiol.">
        <title>Draft genome sequencing of the enigmatic yeast Saitoella complicata.</title>
        <authorList>
            <person name="Nishida H."/>
            <person name="Hamamoto M."/>
            <person name="Sugiyama J."/>
        </authorList>
    </citation>
    <scope>NUCLEOTIDE SEQUENCE [LARGE SCALE GENOMIC DNA]</scope>
    <source>
        <strain evidence="4 5">NRRL Y-17804</strain>
    </source>
</reference>
<dbReference type="Proteomes" id="UP000033140">
    <property type="component" value="Unassembled WGS sequence"/>
</dbReference>
<gene>
    <name evidence="4" type="ORF">G7K_1737-t1</name>
</gene>
<proteinExistence type="predicted"/>
<sequence>MPRSRLAEDSPHAIIAAFLEKFHYTDTLDAFRHETGLGFNDGPKALDLEELLGDRRMREMQATMHATHVQDALSTLPSWSAPSGEPVKFRETACVHGAVLNAMVVEGMVWLSYSDGAVEVRTTQSLDSKNPDHLKVGRFHPHGRSPVLSMVVDGQFLITGGMDGRILVTDVPRNGGPHVEHVQTVAKHGRYVVRLAMSSDKGFLVSASYDNTVKIFCRDRASPACPVPAWKEERTITFATQPEALHITEDNEVIMAARSSNLLQCIKLYTGEERTINLNAVGDDHVSFSPLDIAPHPQNPNVLAIATLHPTTPFHRVVFLDLSQSRVIGDLWTDAPQNEYSTPRVVWRGSGDGIWVNGDDGVLRGYDVSTKRKIGVLAGHEGNVKAVWAGTVEGREVVVTGGFDKTVRLWW</sequence>
<organism evidence="4 5">
    <name type="scientific">Saitoella complicata (strain BCRC 22490 / CBS 7301 / JCM 7358 / NBRC 10748 / NRRL Y-17804)</name>
    <dbReference type="NCBI Taxonomy" id="698492"/>
    <lineage>
        <taxon>Eukaryota</taxon>
        <taxon>Fungi</taxon>
        <taxon>Dikarya</taxon>
        <taxon>Ascomycota</taxon>
        <taxon>Taphrinomycotina</taxon>
        <taxon>Taphrinomycotina incertae sedis</taxon>
        <taxon>Saitoella</taxon>
    </lineage>
</organism>
<dbReference type="InterPro" id="IPR050505">
    <property type="entry name" value="WDR55/POC1"/>
</dbReference>
<dbReference type="SUPFAM" id="SSF50978">
    <property type="entry name" value="WD40 repeat-like"/>
    <property type="match status" value="1"/>
</dbReference>
<dbReference type="OrthoDB" id="1932312at2759"/>
<dbReference type="InterPro" id="IPR001680">
    <property type="entry name" value="WD40_rpt"/>
</dbReference>
<dbReference type="PROSITE" id="PS50082">
    <property type="entry name" value="WD_REPEATS_2"/>
    <property type="match status" value="2"/>
</dbReference>
<dbReference type="STRING" id="698492.A0A0E9NCD9"/>
<evidence type="ECO:0000256" key="3">
    <source>
        <dbReference type="PROSITE-ProRule" id="PRU00221"/>
    </source>
</evidence>
<evidence type="ECO:0000313" key="5">
    <source>
        <dbReference type="Proteomes" id="UP000033140"/>
    </source>
</evidence>
<feature type="repeat" description="WD" evidence="3">
    <location>
        <begin position="377"/>
        <end position="411"/>
    </location>
</feature>
<keyword evidence="1 3" id="KW-0853">WD repeat</keyword>
<dbReference type="InterPro" id="IPR015943">
    <property type="entry name" value="WD40/YVTN_repeat-like_dom_sf"/>
</dbReference>
<keyword evidence="5" id="KW-1185">Reference proteome</keyword>
<dbReference type="PANTHER" id="PTHR44019:SF8">
    <property type="entry name" value="POC1 CENTRIOLAR PROTEIN HOMOLOG"/>
    <property type="match status" value="1"/>
</dbReference>
<dbReference type="InterPro" id="IPR036322">
    <property type="entry name" value="WD40_repeat_dom_sf"/>
</dbReference>
<feature type="repeat" description="WD" evidence="3">
    <location>
        <begin position="185"/>
        <end position="216"/>
    </location>
</feature>
<dbReference type="OMA" id="NYLHYIH"/>
<dbReference type="PANTHER" id="PTHR44019">
    <property type="entry name" value="WD REPEAT-CONTAINING PROTEIN 55"/>
    <property type="match status" value="1"/>
</dbReference>
<dbReference type="EMBL" id="BACD03000009">
    <property type="protein sequence ID" value="GAO47532.1"/>
    <property type="molecule type" value="Genomic_DNA"/>
</dbReference>
<dbReference type="SMART" id="SM00320">
    <property type="entry name" value="WD40"/>
    <property type="match status" value="3"/>
</dbReference>
<evidence type="ECO:0000256" key="1">
    <source>
        <dbReference type="ARBA" id="ARBA00022574"/>
    </source>
</evidence>
<keyword evidence="2" id="KW-0677">Repeat</keyword>
<dbReference type="Gene3D" id="2.130.10.10">
    <property type="entry name" value="YVTN repeat-like/Quinoprotein amine dehydrogenase"/>
    <property type="match status" value="2"/>
</dbReference>
<dbReference type="Pfam" id="PF00400">
    <property type="entry name" value="WD40"/>
    <property type="match status" value="3"/>
</dbReference>
<name>A0A0E9NCD9_SAICN</name>
<accession>A0A0E9NCD9</accession>
<reference evidence="4 5" key="3">
    <citation type="journal article" date="2015" name="Genome Announc.">
        <title>Draft Genome Sequence of the Archiascomycetous Yeast Saitoella complicata.</title>
        <authorList>
            <person name="Yamauchi K."/>
            <person name="Kondo S."/>
            <person name="Hamamoto M."/>
            <person name="Takahashi Y."/>
            <person name="Ogura Y."/>
            <person name="Hayashi T."/>
            <person name="Nishida H."/>
        </authorList>
    </citation>
    <scope>NUCLEOTIDE SEQUENCE [LARGE SCALE GENOMIC DNA]</scope>
    <source>
        <strain evidence="4 5">NRRL Y-17804</strain>
    </source>
</reference>
<evidence type="ECO:0000256" key="2">
    <source>
        <dbReference type="ARBA" id="ARBA00022737"/>
    </source>
</evidence>
<protein>
    <submittedName>
        <fullName evidence="4">Uncharacterized protein</fullName>
    </submittedName>
</protein>
<dbReference type="PROSITE" id="PS50294">
    <property type="entry name" value="WD_REPEATS_REGION"/>
    <property type="match status" value="1"/>
</dbReference>